<dbReference type="EMBL" id="AALERK010000005">
    <property type="protein sequence ID" value="ECY8988239.1"/>
    <property type="molecule type" value="Genomic_DNA"/>
</dbReference>
<evidence type="ECO:0000313" key="1">
    <source>
        <dbReference type="EMBL" id="ECY8988239.1"/>
    </source>
</evidence>
<organism evidence="1">
    <name type="scientific">Salmonella enterica</name>
    <name type="common">Salmonella choleraesuis</name>
    <dbReference type="NCBI Taxonomy" id="28901"/>
    <lineage>
        <taxon>Bacteria</taxon>
        <taxon>Pseudomonadati</taxon>
        <taxon>Pseudomonadota</taxon>
        <taxon>Gammaproteobacteria</taxon>
        <taxon>Enterobacterales</taxon>
        <taxon>Enterobacteriaceae</taxon>
        <taxon>Salmonella</taxon>
    </lineage>
</organism>
<reference evidence="1" key="1">
    <citation type="submission" date="2019-09" db="EMBL/GenBank/DDBJ databases">
        <authorList>
            <consortium name="NARMS: The National Antimicrobial Resistance Monitoring System"/>
        </authorList>
    </citation>
    <scope>NUCLEOTIDE SEQUENCE</scope>
    <source>
        <strain evidence="1">CVM N19S0421</strain>
    </source>
</reference>
<sequence length="82" mass="9232">MSTRRKINKILKEKGLTANVEYDGSGAGRDEYGWWTVTFEPASADFIRLKLNEPEFTGSIEFCELEDGFEQLSELPAVEAAQ</sequence>
<dbReference type="AlphaFoldDB" id="A0A622CWX8"/>
<proteinExistence type="predicted"/>
<comment type="caution">
    <text evidence="1">The sequence shown here is derived from an EMBL/GenBank/DDBJ whole genome shotgun (WGS) entry which is preliminary data.</text>
</comment>
<accession>A0A622CWX8</accession>
<protein>
    <submittedName>
        <fullName evidence="1">Uncharacterized protein</fullName>
    </submittedName>
</protein>
<gene>
    <name evidence="1" type="ORF">F7L41_14280</name>
</gene>
<name>A0A622CWX8_SALER</name>